<feature type="compositionally biased region" description="Basic and acidic residues" evidence="1">
    <location>
        <begin position="468"/>
        <end position="480"/>
    </location>
</feature>
<gene>
    <name evidence="2" type="ORF">L210DRAFT_538935</name>
</gene>
<evidence type="ECO:0000313" key="3">
    <source>
        <dbReference type="Proteomes" id="UP001194468"/>
    </source>
</evidence>
<feature type="compositionally biased region" description="Low complexity" evidence="1">
    <location>
        <begin position="157"/>
        <end position="168"/>
    </location>
</feature>
<protein>
    <submittedName>
        <fullName evidence="2">Uncharacterized protein</fullName>
    </submittedName>
</protein>
<feature type="compositionally biased region" description="Basic and acidic residues" evidence="1">
    <location>
        <begin position="41"/>
        <end position="50"/>
    </location>
</feature>
<feature type="compositionally biased region" description="Polar residues" evidence="1">
    <location>
        <begin position="51"/>
        <end position="67"/>
    </location>
</feature>
<sequence length="561" mass="58589">MLPTRTKKRASPETDATHDLPGSDQSKRAKVEAFRLLDCTRESEESEMHTIDSTYTPTSSCRSPSKSVVEIPNTSALLHFTSPPRSDFPFTSPPSPLTPLPSSPPTECLPEMQSLLAKVNGKLLAFGDTQGKIIYTDSPGSLVITPMAGTTRDVFQPSVHVPSRPSSSAFSTPRPTSAISGSPATSQSRPTRSPLYSANSMELMSPPAAPQKKDDSESAVAVSGSSSQPKDASWNNSDVDLSWKPSSRPDPNAMPISRPSIIEAMKPKRGPSVQQKAKRLTRSVSMKEQRVKGERAEIEATTTEVPLATTNPVAGPSSVIVSKPRLSKSAGVMTAKSKPPLIAQSSASVLTLPPDSSKLRQASLSMFVKAKPSTTGGIVTTGGSGASTSTGTGGPSRVAPFSSPSKIPLPVSPLNRLSTSQSRGTARRSLATLSHALDKLAAPPPSRPNSSMGFLREGGTSEDGSLENDSKGKGKAKDDASLPVAPTAQRTRTSFARHTASSLKRAATVMGFGSAARMRGRGGVGGIFGKHGDAASKKTRLPVVMGSPVKGRGAHVNIGLG</sequence>
<organism evidence="2 3">
    <name type="scientific">Boletus edulis BED1</name>
    <dbReference type="NCBI Taxonomy" id="1328754"/>
    <lineage>
        <taxon>Eukaryota</taxon>
        <taxon>Fungi</taxon>
        <taxon>Dikarya</taxon>
        <taxon>Basidiomycota</taxon>
        <taxon>Agaricomycotina</taxon>
        <taxon>Agaricomycetes</taxon>
        <taxon>Agaricomycetidae</taxon>
        <taxon>Boletales</taxon>
        <taxon>Boletineae</taxon>
        <taxon>Boletaceae</taxon>
        <taxon>Boletoideae</taxon>
        <taxon>Boletus</taxon>
    </lineage>
</organism>
<accession>A0AAD4G9E4</accession>
<keyword evidence="3" id="KW-1185">Reference proteome</keyword>
<dbReference type="AlphaFoldDB" id="A0AAD4G9E4"/>
<feature type="region of interest" description="Disordered" evidence="1">
    <location>
        <begin position="373"/>
        <end position="499"/>
    </location>
</feature>
<feature type="compositionally biased region" description="Polar residues" evidence="1">
    <location>
        <begin position="415"/>
        <end position="424"/>
    </location>
</feature>
<feature type="region of interest" description="Disordered" evidence="1">
    <location>
        <begin position="80"/>
        <end position="106"/>
    </location>
</feature>
<feature type="compositionally biased region" description="Low complexity" evidence="1">
    <location>
        <begin position="218"/>
        <end position="227"/>
    </location>
</feature>
<comment type="caution">
    <text evidence="2">The sequence shown here is derived from an EMBL/GenBank/DDBJ whole genome shotgun (WGS) entry which is preliminary data.</text>
</comment>
<dbReference type="Proteomes" id="UP001194468">
    <property type="component" value="Unassembled WGS sequence"/>
</dbReference>
<feature type="compositionally biased region" description="Basic and acidic residues" evidence="1">
    <location>
        <begin position="285"/>
        <end position="298"/>
    </location>
</feature>
<evidence type="ECO:0000256" key="1">
    <source>
        <dbReference type="SAM" id="MobiDB-lite"/>
    </source>
</evidence>
<proteinExistence type="predicted"/>
<feature type="compositionally biased region" description="Pro residues" evidence="1">
    <location>
        <begin position="91"/>
        <end position="104"/>
    </location>
</feature>
<name>A0AAD4G9E4_BOLED</name>
<feature type="compositionally biased region" description="Polar residues" evidence="1">
    <location>
        <begin position="169"/>
        <end position="202"/>
    </location>
</feature>
<dbReference type="EMBL" id="WHUW01000066">
    <property type="protein sequence ID" value="KAF8429870.1"/>
    <property type="molecule type" value="Genomic_DNA"/>
</dbReference>
<feature type="region of interest" description="Disordered" evidence="1">
    <location>
        <begin position="41"/>
        <end position="67"/>
    </location>
</feature>
<evidence type="ECO:0000313" key="2">
    <source>
        <dbReference type="EMBL" id="KAF8429870.1"/>
    </source>
</evidence>
<feature type="compositionally biased region" description="Polar residues" evidence="1">
    <location>
        <begin position="488"/>
        <end position="499"/>
    </location>
</feature>
<feature type="compositionally biased region" description="Polar residues" evidence="1">
    <location>
        <begin position="228"/>
        <end position="239"/>
    </location>
</feature>
<reference evidence="2" key="1">
    <citation type="submission" date="2019-10" db="EMBL/GenBank/DDBJ databases">
        <authorList>
            <consortium name="DOE Joint Genome Institute"/>
            <person name="Kuo A."/>
            <person name="Miyauchi S."/>
            <person name="Kiss E."/>
            <person name="Drula E."/>
            <person name="Kohler A."/>
            <person name="Sanchez-Garcia M."/>
            <person name="Andreopoulos B."/>
            <person name="Barry K.W."/>
            <person name="Bonito G."/>
            <person name="Buee M."/>
            <person name="Carver A."/>
            <person name="Chen C."/>
            <person name="Cichocki N."/>
            <person name="Clum A."/>
            <person name="Culley D."/>
            <person name="Crous P.W."/>
            <person name="Fauchery L."/>
            <person name="Girlanda M."/>
            <person name="Hayes R."/>
            <person name="Keri Z."/>
            <person name="LaButti K."/>
            <person name="Lipzen A."/>
            <person name="Lombard V."/>
            <person name="Magnuson J."/>
            <person name="Maillard F."/>
            <person name="Morin E."/>
            <person name="Murat C."/>
            <person name="Nolan M."/>
            <person name="Ohm R."/>
            <person name="Pangilinan J."/>
            <person name="Pereira M."/>
            <person name="Perotto S."/>
            <person name="Peter M."/>
            <person name="Riley R."/>
            <person name="Sitrit Y."/>
            <person name="Stielow B."/>
            <person name="Szollosi G."/>
            <person name="Zifcakova L."/>
            <person name="Stursova M."/>
            <person name="Spatafora J.W."/>
            <person name="Tedersoo L."/>
            <person name="Vaario L.-M."/>
            <person name="Yamada A."/>
            <person name="Yan M."/>
            <person name="Wang P."/>
            <person name="Xu J."/>
            <person name="Bruns T."/>
            <person name="Baldrian P."/>
            <person name="Vilgalys R."/>
            <person name="Henrissat B."/>
            <person name="Grigoriev I.V."/>
            <person name="Hibbett D."/>
            <person name="Nagy L.G."/>
            <person name="Martin F.M."/>
        </authorList>
    </citation>
    <scope>NUCLEOTIDE SEQUENCE</scope>
    <source>
        <strain evidence="2">BED1</strain>
    </source>
</reference>
<feature type="region of interest" description="Disordered" evidence="1">
    <location>
        <begin position="1"/>
        <end position="29"/>
    </location>
</feature>
<feature type="compositionally biased region" description="Low complexity" evidence="1">
    <location>
        <begin position="80"/>
        <end position="90"/>
    </location>
</feature>
<reference evidence="2" key="2">
    <citation type="journal article" date="2020" name="Nat. Commun.">
        <title>Large-scale genome sequencing of mycorrhizal fungi provides insights into the early evolution of symbiotic traits.</title>
        <authorList>
            <person name="Miyauchi S."/>
            <person name="Kiss E."/>
            <person name="Kuo A."/>
            <person name="Drula E."/>
            <person name="Kohler A."/>
            <person name="Sanchez-Garcia M."/>
            <person name="Morin E."/>
            <person name="Andreopoulos B."/>
            <person name="Barry K.W."/>
            <person name="Bonito G."/>
            <person name="Buee M."/>
            <person name="Carver A."/>
            <person name="Chen C."/>
            <person name="Cichocki N."/>
            <person name="Clum A."/>
            <person name="Culley D."/>
            <person name="Crous P.W."/>
            <person name="Fauchery L."/>
            <person name="Girlanda M."/>
            <person name="Hayes R.D."/>
            <person name="Keri Z."/>
            <person name="LaButti K."/>
            <person name="Lipzen A."/>
            <person name="Lombard V."/>
            <person name="Magnuson J."/>
            <person name="Maillard F."/>
            <person name="Murat C."/>
            <person name="Nolan M."/>
            <person name="Ohm R.A."/>
            <person name="Pangilinan J."/>
            <person name="Pereira M.F."/>
            <person name="Perotto S."/>
            <person name="Peter M."/>
            <person name="Pfister S."/>
            <person name="Riley R."/>
            <person name="Sitrit Y."/>
            <person name="Stielow J.B."/>
            <person name="Szollosi G."/>
            <person name="Zifcakova L."/>
            <person name="Stursova M."/>
            <person name="Spatafora J.W."/>
            <person name="Tedersoo L."/>
            <person name="Vaario L.M."/>
            <person name="Yamada A."/>
            <person name="Yan M."/>
            <person name="Wang P."/>
            <person name="Xu J."/>
            <person name="Bruns T."/>
            <person name="Baldrian P."/>
            <person name="Vilgalys R."/>
            <person name="Dunand C."/>
            <person name="Henrissat B."/>
            <person name="Grigoriev I.V."/>
            <person name="Hibbett D."/>
            <person name="Nagy L.G."/>
            <person name="Martin F.M."/>
        </authorList>
    </citation>
    <scope>NUCLEOTIDE SEQUENCE</scope>
    <source>
        <strain evidence="2">BED1</strain>
    </source>
</reference>
<feature type="region of interest" description="Disordered" evidence="1">
    <location>
        <begin position="156"/>
        <end position="299"/>
    </location>
</feature>